<evidence type="ECO:0000256" key="1">
    <source>
        <dbReference type="SAM" id="MobiDB-lite"/>
    </source>
</evidence>
<accession>A0A381U6P2</accession>
<name>A0A381U6P2_9ZZZZ</name>
<protein>
    <submittedName>
        <fullName evidence="2">Uncharacterized protein</fullName>
    </submittedName>
</protein>
<gene>
    <name evidence="2" type="ORF">METZ01_LOCUS76744</name>
</gene>
<dbReference type="EMBL" id="UINC01005843">
    <property type="protein sequence ID" value="SVA23890.1"/>
    <property type="molecule type" value="Genomic_DNA"/>
</dbReference>
<feature type="compositionally biased region" description="Basic and acidic residues" evidence="1">
    <location>
        <begin position="25"/>
        <end position="45"/>
    </location>
</feature>
<evidence type="ECO:0000313" key="2">
    <source>
        <dbReference type="EMBL" id="SVA23890.1"/>
    </source>
</evidence>
<proteinExistence type="predicted"/>
<sequence length="45" mass="5271">MSGEENLTGKIDDNTDSNRRRKDRRKEQIPVESDRRKGGDRRLNA</sequence>
<feature type="region of interest" description="Disordered" evidence="1">
    <location>
        <begin position="1"/>
        <end position="45"/>
    </location>
</feature>
<organism evidence="2">
    <name type="scientific">marine metagenome</name>
    <dbReference type="NCBI Taxonomy" id="408172"/>
    <lineage>
        <taxon>unclassified sequences</taxon>
        <taxon>metagenomes</taxon>
        <taxon>ecological metagenomes</taxon>
    </lineage>
</organism>
<reference evidence="2" key="1">
    <citation type="submission" date="2018-05" db="EMBL/GenBank/DDBJ databases">
        <authorList>
            <person name="Lanie J.A."/>
            <person name="Ng W.-L."/>
            <person name="Kazmierczak K.M."/>
            <person name="Andrzejewski T.M."/>
            <person name="Davidsen T.M."/>
            <person name="Wayne K.J."/>
            <person name="Tettelin H."/>
            <person name="Glass J.I."/>
            <person name="Rusch D."/>
            <person name="Podicherti R."/>
            <person name="Tsui H.-C.T."/>
            <person name="Winkler M.E."/>
        </authorList>
    </citation>
    <scope>NUCLEOTIDE SEQUENCE</scope>
</reference>
<dbReference type="AlphaFoldDB" id="A0A381U6P2"/>